<evidence type="ECO:0000259" key="9">
    <source>
        <dbReference type="PROSITE" id="PS50089"/>
    </source>
</evidence>
<dbReference type="EMBL" id="LWDX02052487">
    <property type="protein sequence ID" value="OEL19833.1"/>
    <property type="molecule type" value="Genomic_DNA"/>
</dbReference>
<sequence>MAAALLSLTSLYIYLGVVAGLVALCAVVWAVCRCSQDGSKEGGVGGGVSSATGKHEVLLNKKNKDAVVAVPQQVRGGAGGQQRGANPPGDDNGGDVELCAICKARLAEAGWGPCRRLRPCGHVFHADCIDLWLQRKWICPVCRAGVVVSRTEIVDAMV</sequence>
<evidence type="ECO:0000256" key="2">
    <source>
        <dbReference type="ARBA" id="ARBA00012483"/>
    </source>
</evidence>
<comment type="catalytic activity">
    <reaction evidence="1">
        <text>S-ubiquitinyl-[E2 ubiquitin-conjugating enzyme]-L-cysteine + [acceptor protein]-L-lysine = [E2 ubiquitin-conjugating enzyme]-L-cysteine + N(6)-ubiquitinyl-[acceptor protein]-L-lysine.</text>
        <dbReference type="EC" id="2.3.2.27"/>
    </reaction>
</comment>
<evidence type="ECO:0000256" key="7">
    <source>
        <dbReference type="PROSITE-ProRule" id="PRU00175"/>
    </source>
</evidence>
<evidence type="ECO:0000313" key="11">
    <source>
        <dbReference type="Proteomes" id="UP000095767"/>
    </source>
</evidence>
<protein>
    <recommendedName>
        <fullName evidence="2">RING-type E3 ubiquitin transferase</fullName>
        <ecNumber evidence="2">2.3.2.27</ecNumber>
    </recommendedName>
</protein>
<evidence type="ECO:0000256" key="8">
    <source>
        <dbReference type="SAM" id="Phobius"/>
    </source>
</evidence>
<feature type="transmembrane region" description="Helical" evidence="8">
    <location>
        <begin position="12"/>
        <end position="32"/>
    </location>
</feature>
<dbReference type="GO" id="GO:0061630">
    <property type="term" value="F:ubiquitin protein ligase activity"/>
    <property type="evidence" value="ECO:0007669"/>
    <property type="project" value="UniProtKB-EC"/>
</dbReference>
<evidence type="ECO:0000256" key="4">
    <source>
        <dbReference type="ARBA" id="ARBA00022771"/>
    </source>
</evidence>
<evidence type="ECO:0000256" key="1">
    <source>
        <dbReference type="ARBA" id="ARBA00000900"/>
    </source>
</evidence>
<dbReference type="SMART" id="SM00184">
    <property type="entry name" value="RING"/>
    <property type="match status" value="1"/>
</dbReference>
<dbReference type="Gene3D" id="3.30.40.10">
    <property type="entry name" value="Zinc/RING finger domain, C3HC4 (zinc finger)"/>
    <property type="match status" value="1"/>
</dbReference>
<comment type="caution">
    <text evidence="10">The sequence shown here is derived from an EMBL/GenBank/DDBJ whole genome shotgun (WGS) entry which is preliminary data.</text>
</comment>
<evidence type="ECO:0000313" key="10">
    <source>
        <dbReference type="EMBL" id="OEL19833.1"/>
    </source>
</evidence>
<keyword evidence="4 7" id="KW-0863">Zinc-finger</keyword>
<comment type="similarity">
    <text evidence="6">Belongs to the RING-type zinc finger family. ATL subfamily.</text>
</comment>
<gene>
    <name evidence="10" type="ORF">BAE44_0019152</name>
</gene>
<keyword evidence="8" id="KW-0812">Transmembrane</keyword>
<dbReference type="InterPro" id="IPR053238">
    <property type="entry name" value="RING-H2_zinc_finger"/>
</dbReference>
<evidence type="ECO:0000256" key="3">
    <source>
        <dbReference type="ARBA" id="ARBA00022723"/>
    </source>
</evidence>
<dbReference type="GO" id="GO:0008270">
    <property type="term" value="F:zinc ion binding"/>
    <property type="evidence" value="ECO:0007669"/>
    <property type="project" value="UniProtKB-KW"/>
</dbReference>
<dbReference type="AlphaFoldDB" id="A0A1E5V3V8"/>
<dbReference type="UniPathway" id="UPA00143"/>
<dbReference type="EC" id="2.3.2.27" evidence="2"/>
<evidence type="ECO:0000256" key="6">
    <source>
        <dbReference type="ARBA" id="ARBA00024209"/>
    </source>
</evidence>
<dbReference type="GO" id="GO:0016567">
    <property type="term" value="P:protein ubiquitination"/>
    <property type="evidence" value="ECO:0007669"/>
    <property type="project" value="UniProtKB-UniPathway"/>
</dbReference>
<dbReference type="Pfam" id="PF13639">
    <property type="entry name" value="zf-RING_2"/>
    <property type="match status" value="1"/>
</dbReference>
<dbReference type="PROSITE" id="PS50089">
    <property type="entry name" value="ZF_RING_2"/>
    <property type="match status" value="1"/>
</dbReference>
<name>A0A1E5V3V8_9POAL</name>
<keyword evidence="8" id="KW-1133">Transmembrane helix</keyword>
<feature type="domain" description="RING-type" evidence="9">
    <location>
        <begin position="99"/>
        <end position="143"/>
    </location>
</feature>
<organism evidence="10 11">
    <name type="scientific">Dichanthelium oligosanthes</name>
    <dbReference type="NCBI Taxonomy" id="888268"/>
    <lineage>
        <taxon>Eukaryota</taxon>
        <taxon>Viridiplantae</taxon>
        <taxon>Streptophyta</taxon>
        <taxon>Embryophyta</taxon>
        <taxon>Tracheophyta</taxon>
        <taxon>Spermatophyta</taxon>
        <taxon>Magnoliopsida</taxon>
        <taxon>Liliopsida</taxon>
        <taxon>Poales</taxon>
        <taxon>Poaceae</taxon>
        <taxon>PACMAD clade</taxon>
        <taxon>Panicoideae</taxon>
        <taxon>Panicodae</taxon>
        <taxon>Paniceae</taxon>
        <taxon>Dichantheliinae</taxon>
        <taxon>Dichanthelium</taxon>
    </lineage>
</organism>
<dbReference type="Proteomes" id="UP000095767">
    <property type="component" value="Unassembled WGS sequence"/>
</dbReference>
<evidence type="ECO:0000256" key="5">
    <source>
        <dbReference type="ARBA" id="ARBA00022833"/>
    </source>
</evidence>
<accession>A0A1E5V3V8</accession>
<dbReference type="PANTHER" id="PTHR14155:SF522">
    <property type="entry name" value="OS06G0537600 PROTEIN"/>
    <property type="match status" value="1"/>
</dbReference>
<keyword evidence="3" id="KW-0479">Metal-binding</keyword>
<keyword evidence="11" id="KW-1185">Reference proteome</keyword>
<dbReference type="PANTHER" id="PTHR14155">
    <property type="entry name" value="RING FINGER DOMAIN-CONTAINING"/>
    <property type="match status" value="1"/>
</dbReference>
<proteinExistence type="inferred from homology"/>
<dbReference type="OrthoDB" id="8062037at2759"/>
<dbReference type="SUPFAM" id="SSF57850">
    <property type="entry name" value="RING/U-box"/>
    <property type="match status" value="1"/>
</dbReference>
<dbReference type="InterPro" id="IPR013083">
    <property type="entry name" value="Znf_RING/FYVE/PHD"/>
</dbReference>
<keyword evidence="5" id="KW-0862">Zinc</keyword>
<reference evidence="10 11" key="1">
    <citation type="submission" date="2016-09" db="EMBL/GenBank/DDBJ databases">
        <title>The draft genome of Dichanthelium oligosanthes: A C3 panicoid grass species.</title>
        <authorList>
            <person name="Studer A.J."/>
            <person name="Schnable J.C."/>
            <person name="Brutnell T.P."/>
        </authorList>
    </citation>
    <scope>NUCLEOTIDE SEQUENCE [LARGE SCALE GENOMIC DNA]</scope>
    <source>
        <strain evidence="11">cv. Kellogg 1175</strain>
        <tissue evidence="10">Leaf</tissue>
    </source>
</reference>
<keyword evidence="8" id="KW-0472">Membrane</keyword>
<dbReference type="InterPro" id="IPR001841">
    <property type="entry name" value="Znf_RING"/>
</dbReference>